<gene>
    <name evidence="11" type="ORF">PRK78_005312</name>
</gene>
<comment type="subcellular location">
    <subcellularLocation>
        <location evidence="1 9">Nucleus</location>
        <location evidence="1 9">Nuclear pore complex</location>
    </subcellularLocation>
</comment>
<comment type="function">
    <text evidence="9">Functions as a component of the nuclear pore complex (NPC).</text>
</comment>
<protein>
    <recommendedName>
        <fullName evidence="9">Nuclear pore complex protein Nup85</fullName>
    </recommendedName>
</protein>
<dbReference type="EMBL" id="CP120629">
    <property type="protein sequence ID" value="WEW59831.1"/>
    <property type="molecule type" value="Genomic_DNA"/>
</dbReference>
<evidence type="ECO:0000256" key="3">
    <source>
        <dbReference type="ARBA" id="ARBA00022448"/>
    </source>
</evidence>
<keyword evidence="12" id="KW-1185">Reference proteome</keyword>
<dbReference type="GO" id="GO:0006406">
    <property type="term" value="P:mRNA export from nucleus"/>
    <property type="evidence" value="ECO:0007669"/>
    <property type="project" value="TreeGrafter"/>
</dbReference>
<comment type="similarity">
    <text evidence="2 9">Belongs to the nucleoporin Nup85 family.</text>
</comment>
<dbReference type="PANTHER" id="PTHR13373">
    <property type="entry name" value="FROUNT PROTEIN-RELATED"/>
    <property type="match status" value="1"/>
</dbReference>
<dbReference type="GO" id="GO:0017056">
    <property type="term" value="F:structural constituent of nuclear pore"/>
    <property type="evidence" value="ECO:0007669"/>
    <property type="project" value="TreeGrafter"/>
</dbReference>
<feature type="compositionally biased region" description="Polar residues" evidence="10">
    <location>
        <begin position="21"/>
        <end position="41"/>
    </location>
</feature>
<sequence length="1106" mass="121800">MAFRGPFDSSSPPSTPAKSPNFGSSACSTTPAGQPPSSAGSFTPAGNPPPSSIFGSSLDSQGSENLLSFSTTSSPFSLSQSRNGSFPSFNSRKTTGSSSNMLRGIGSGKTIPKSKLSHSFTPFDDDDDQAETHEAQVEAGEDAGRMDVEEKDAPLSSASGPIDGRPTGHVRKSIIYSNPKSAKRAKLDESWVQRLPSSPVQPPQKKQPSALPGIARDIASRKSVAAVDEPSGLLLDTEDIISRMYDQVRAHEVNDDSVETALSEVCENLSNLWKRYLGESGYSVNYQNGCIGPGEESPGVIKGSFLCSLLLQLHHPPVLRRHSSDRALRSSRSPFPVLGLPGHPKYKTPIPIPKVLFDWLHQYHSPQSSRFDALKRQLPNPTASPTFWNIILAALLRADFPFVIQLLEAADFTYARTAMEEGSREPGYHGRKLQTIQQCINKAIQILRSAPSLQNNDWDIKGMEWTMYRKQVTSALSELEDLAEGSERDIDISGQNFQASHFGLSSIRSSVPSFSQSARMAESRIPWLIYEHLKFLYNILLGDVATILKHSDDWVEATVALTAWWNGDDDSDISLENRNVTRIAVRKSQTPRSVDINTEEAYLGRLDYTFTCVTDTLGKDGLRINSMNPSEVGLASVFEGNVEGVLRLVQTWSLSIATATAEVASFGGWLDASAGSDPMPGLKESDLMVLGYEQRDQRLRKDDILVNYSSGLFNRGRLDALTSARDGWELSLEVLSRLDDQELMKKKVNEFLDRINIDSSEKMDRLVLLCTELGYNEEGRKISERYGDRVAQSSEEYGTALFCYARAHCSQKIKNVVDLLISLCLVQSMAYPPKSELDSQLRSLLYEPTATLSSIASVDNSGAAMLQFYFSGYATLRNYYDIRDEETCLEPGQKPKHRPLARKRAAAQTLSTVISSATDSIYGGLYDPDRKTAVQVDGLLVLLGESLALIEPDPNRFFTLDQLRIILAAIEDLQTVTSRVYDQCEECFQSALLHYRTYIAANGSRTSPNDSRSHSPTNLLRKSVSSMSGSFSGFSLIGSEMLESQNRSLDSGVLVPGLGGVSANEKRGWDWREMVRSDIKGEEILRVLRLQLAKGLSVGELRNCIP</sequence>
<dbReference type="PANTHER" id="PTHR13373:SF21">
    <property type="entry name" value="NUCLEAR PORE COMPLEX PROTEIN NUP85"/>
    <property type="match status" value="1"/>
</dbReference>
<evidence type="ECO:0000256" key="7">
    <source>
        <dbReference type="ARBA" id="ARBA00023132"/>
    </source>
</evidence>
<comment type="subunit">
    <text evidence="9">Component of the nuclear pore complex (NPC).</text>
</comment>
<dbReference type="InterPro" id="IPR011502">
    <property type="entry name" value="Nucleoporin_Nup85"/>
</dbReference>
<evidence type="ECO:0000313" key="11">
    <source>
        <dbReference type="EMBL" id="WEW59831.1"/>
    </source>
</evidence>
<evidence type="ECO:0000256" key="9">
    <source>
        <dbReference type="RuleBase" id="RU365073"/>
    </source>
</evidence>
<dbReference type="GO" id="GO:0006606">
    <property type="term" value="P:protein import into nucleus"/>
    <property type="evidence" value="ECO:0007669"/>
    <property type="project" value="TreeGrafter"/>
</dbReference>
<evidence type="ECO:0000256" key="1">
    <source>
        <dbReference type="ARBA" id="ARBA00004567"/>
    </source>
</evidence>
<proteinExistence type="inferred from homology"/>
<feature type="region of interest" description="Disordered" evidence="10">
    <location>
        <begin position="1"/>
        <end position="181"/>
    </location>
</feature>
<keyword evidence="6 9" id="KW-0811">Translocation</keyword>
<dbReference type="GO" id="GO:0031965">
    <property type="term" value="C:nuclear membrane"/>
    <property type="evidence" value="ECO:0007669"/>
    <property type="project" value="UniProtKB-UniRule"/>
</dbReference>
<feature type="compositionally biased region" description="Polar residues" evidence="10">
    <location>
        <begin position="53"/>
        <end position="65"/>
    </location>
</feature>
<dbReference type="AlphaFoldDB" id="A0AAF0IKL2"/>
<dbReference type="GO" id="GO:0045893">
    <property type="term" value="P:positive regulation of DNA-templated transcription"/>
    <property type="evidence" value="ECO:0007669"/>
    <property type="project" value="TreeGrafter"/>
</dbReference>
<evidence type="ECO:0000256" key="6">
    <source>
        <dbReference type="ARBA" id="ARBA00023010"/>
    </source>
</evidence>
<keyword evidence="9" id="KW-0472">Membrane</keyword>
<feature type="compositionally biased region" description="Polar residues" evidence="10">
    <location>
        <begin position="82"/>
        <end position="101"/>
    </location>
</feature>
<reference evidence="11" key="1">
    <citation type="submission" date="2023-03" db="EMBL/GenBank/DDBJ databases">
        <title>Emydomyces testavorans Genome Sequence.</title>
        <authorList>
            <person name="Hoyer L."/>
        </authorList>
    </citation>
    <scope>NUCLEOTIDE SEQUENCE</scope>
    <source>
        <strain evidence="11">16-2883</strain>
    </source>
</reference>
<evidence type="ECO:0000256" key="10">
    <source>
        <dbReference type="SAM" id="MobiDB-lite"/>
    </source>
</evidence>
<evidence type="ECO:0000256" key="5">
    <source>
        <dbReference type="ARBA" id="ARBA00022927"/>
    </source>
</evidence>
<accession>A0AAF0IKL2</accession>
<keyword evidence="7 9" id="KW-0906">Nuclear pore complex</keyword>
<evidence type="ECO:0000313" key="12">
    <source>
        <dbReference type="Proteomes" id="UP001219355"/>
    </source>
</evidence>
<keyword evidence="5 9" id="KW-0653">Protein transport</keyword>
<dbReference type="Proteomes" id="UP001219355">
    <property type="component" value="Chromosome 3"/>
</dbReference>
<keyword evidence="8 9" id="KW-0539">Nucleus</keyword>
<feature type="compositionally biased region" description="Basic and acidic residues" evidence="10">
    <location>
        <begin position="130"/>
        <end position="153"/>
    </location>
</feature>
<feature type="compositionally biased region" description="Low complexity" evidence="10">
    <location>
        <begin position="66"/>
        <end position="81"/>
    </location>
</feature>
<keyword evidence="4 9" id="KW-0509">mRNA transport</keyword>
<evidence type="ECO:0000256" key="8">
    <source>
        <dbReference type="ARBA" id="ARBA00023242"/>
    </source>
</evidence>
<evidence type="ECO:0000256" key="2">
    <source>
        <dbReference type="ARBA" id="ARBA00005573"/>
    </source>
</evidence>
<dbReference type="Pfam" id="PF07575">
    <property type="entry name" value="Nucleopor_Nup85"/>
    <property type="match status" value="1"/>
</dbReference>
<organism evidence="11 12">
    <name type="scientific">Emydomyces testavorans</name>
    <dbReference type="NCBI Taxonomy" id="2070801"/>
    <lineage>
        <taxon>Eukaryota</taxon>
        <taxon>Fungi</taxon>
        <taxon>Dikarya</taxon>
        <taxon>Ascomycota</taxon>
        <taxon>Pezizomycotina</taxon>
        <taxon>Eurotiomycetes</taxon>
        <taxon>Eurotiomycetidae</taxon>
        <taxon>Onygenales</taxon>
        <taxon>Nannizziopsiaceae</taxon>
        <taxon>Emydomyces</taxon>
    </lineage>
</organism>
<dbReference type="GO" id="GO:0031080">
    <property type="term" value="C:nuclear pore outer ring"/>
    <property type="evidence" value="ECO:0007669"/>
    <property type="project" value="TreeGrafter"/>
</dbReference>
<keyword evidence="3 9" id="KW-0813">Transport</keyword>
<feature type="compositionally biased region" description="Low complexity" evidence="10">
    <location>
        <begin position="9"/>
        <end position="20"/>
    </location>
</feature>
<evidence type="ECO:0000256" key="4">
    <source>
        <dbReference type="ARBA" id="ARBA00022816"/>
    </source>
</evidence>
<name>A0AAF0IKL2_9EURO</name>